<dbReference type="InterPro" id="IPR016032">
    <property type="entry name" value="Sig_transdc_resp-reg_C-effctor"/>
</dbReference>
<dbReference type="PANTHER" id="PTHR44688:SF16">
    <property type="entry name" value="DNA-BINDING TRANSCRIPTIONAL ACTIVATOR DEVR_DOSR"/>
    <property type="match status" value="1"/>
</dbReference>
<evidence type="ECO:0000313" key="6">
    <source>
        <dbReference type="Proteomes" id="UP001595444"/>
    </source>
</evidence>
<evidence type="ECO:0000313" key="5">
    <source>
        <dbReference type="EMBL" id="MFC3052105.1"/>
    </source>
</evidence>
<accession>A0ABV7D5G8</accession>
<feature type="domain" description="HTH luxR-type" evidence="4">
    <location>
        <begin position="299"/>
        <end position="364"/>
    </location>
</feature>
<name>A0ABV7D5G8_9PROT</name>
<dbReference type="PROSITE" id="PS50043">
    <property type="entry name" value="HTH_LUXR_2"/>
    <property type="match status" value="1"/>
</dbReference>
<evidence type="ECO:0000256" key="1">
    <source>
        <dbReference type="ARBA" id="ARBA00023015"/>
    </source>
</evidence>
<protein>
    <submittedName>
        <fullName evidence="5">LuxR C-terminal-related transcriptional regulator</fullName>
    </submittedName>
</protein>
<dbReference type="RefSeq" id="WP_194214597.1">
    <property type="nucleotide sequence ID" value="NZ_CP061205.1"/>
</dbReference>
<dbReference type="SMART" id="SM00421">
    <property type="entry name" value="HTH_LUXR"/>
    <property type="match status" value="1"/>
</dbReference>
<organism evidence="5 6">
    <name type="scientific">Kordiimonas pumila</name>
    <dbReference type="NCBI Taxonomy" id="2161677"/>
    <lineage>
        <taxon>Bacteria</taxon>
        <taxon>Pseudomonadati</taxon>
        <taxon>Pseudomonadota</taxon>
        <taxon>Alphaproteobacteria</taxon>
        <taxon>Kordiimonadales</taxon>
        <taxon>Kordiimonadaceae</taxon>
        <taxon>Kordiimonas</taxon>
    </lineage>
</organism>
<dbReference type="Pfam" id="PF00196">
    <property type="entry name" value="GerE"/>
    <property type="match status" value="1"/>
</dbReference>
<gene>
    <name evidence="5" type="ORF">ACFOKA_09315</name>
</gene>
<evidence type="ECO:0000256" key="2">
    <source>
        <dbReference type="ARBA" id="ARBA00023125"/>
    </source>
</evidence>
<dbReference type="InterPro" id="IPR036388">
    <property type="entry name" value="WH-like_DNA-bd_sf"/>
</dbReference>
<evidence type="ECO:0000259" key="4">
    <source>
        <dbReference type="PROSITE" id="PS50043"/>
    </source>
</evidence>
<keyword evidence="3" id="KW-0804">Transcription</keyword>
<dbReference type="InterPro" id="IPR000792">
    <property type="entry name" value="Tscrpt_reg_LuxR_C"/>
</dbReference>
<dbReference type="PANTHER" id="PTHR44688">
    <property type="entry name" value="DNA-BINDING TRANSCRIPTIONAL ACTIVATOR DEVR_DOSR"/>
    <property type="match status" value="1"/>
</dbReference>
<dbReference type="CDD" id="cd06170">
    <property type="entry name" value="LuxR_C_like"/>
    <property type="match status" value="1"/>
</dbReference>
<dbReference type="EMBL" id="JBHRSL010000007">
    <property type="protein sequence ID" value="MFC3052105.1"/>
    <property type="molecule type" value="Genomic_DNA"/>
</dbReference>
<comment type="caution">
    <text evidence="5">The sequence shown here is derived from an EMBL/GenBank/DDBJ whole genome shotgun (WGS) entry which is preliminary data.</text>
</comment>
<sequence length="364" mass="39621">MPYKYRVQEPSAEIYERILSCETSAEISDCILNPVADLLGARSGVFLNICTSSSGSHHFGARDYVGDAPRSVDVYLEEGLYIRDPVMRPAINWLNGKAAAPTILTGSIEATTVHDAVYRDSFLLPYNIGHVVALAVPISTGLETQLACVGFHRRHMDKGFLPEQINYFQRLGPAIRSALYGLACRESIQLSDALAVAARESGVDMGYLILDEDLVVRNGNARGLDDMGLTGMQPGTSLLLGQVKQRLLSGDLQENEHFNIMATGHATVGVHVRNFHSFSGDVFYLVTTTSAGPSRAIGDACQKYGLTNREAEIALLIATGKCNASLGKEIGISLRTVENHLRSIYRKVGVSSRTQLVSRLLQIH</sequence>
<dbReference type="PRINTS" id="PR00038">
    <property type="entry name" value="HTHLUXR"/>
</dbReference>
<dbReference type="Gene3D" id="1.10.10.10">
    <property type="entry name" value="Winged helix-like DNA-binding domain superfamily/Winged helix DNA-binding domain"/>
    <property type="match status" value="1"/>
</dbReference>
<reference evidence="6" key="1">
    <citation type="journal article" date="2019" name="Int. J. Syst. Evol. Microbiol.">
        <title>The Global Catalogue of Microorganisms (GCM) 10K type strain sequencing project: providing services to taxonomists for standard genome sequencing and annotation.</title>
        <authorList>
            <consortium name="The Broad Institute Genomics Platform"/>
            <consortium name="The Broad Institute Genome Sequencing Center for Infectious Disease"/>
            <person name="Wu L."/>
            <person name="Ma J."/>
        </authorList>
    </citation>
    <scope>NUCLEOTIDE SEQUENCE [LARGE SCALE GENOMIC DNA]</scope>
    <source>
        <strain evidence="6">KCTC 62164</strain>
    </source>
</reference>
<keyword evidence="1" id="KW-0805">Transcription regulation</keyword>
<evidence type="ECO:0000256" key="3">
    <source>
        <dbReference type="ARBA" id="ARBA00023163"/>
    </source>
</evidence>
<dbReference type="SUPFAM" id="SSF46894">
    <property type="entry name" value="C-terminal effector domain of the bipartite response regulators"/>
    <property type="match status" value="1"/>
</dbReference>
<keyword evidence="6" id="KW-1185">Reference proteome</keyword>
<dbReference type="Proteomes" id="UP001595444">
    <property type="component" value="Unassembled WGS sequence"/>
</dbReference>
<proteinExistence type="predicted"/>
<keyword evidence="2" id="KW-0238">DNA-binding</keyword>